<keyword evidence="2" id="KW-1185">Reference proteome</keyword>
<comment type="caution">
    <text evidence="1">The sequence shown here is derived from an EMBL/GenBank/DDBJ whole genome shotgun (WGS) entry which is preliminary data.</text>
</comment>
<name>A0A9D4J7J6_DREPO</name>
<protein>
    <submittedName>
        <fullName evidence="1">Uncharacterized protein</fullName>
    </submittedName>
</protein>
<gene>
    <name evidence="1" type="ORF">DPMN_151657</name>
</gene>
<evidence type="ECO:0000313" key="1">
    <source>
        <dbReference type="EMBL" id="KAH3798067.1"/>
    </source>
</evidence>
<organism evidence="1 2">
    <name type="scientific">Dreissena polymorpha</name>
    <name type="common">Zebra mussel</name>
    <name type="synonym">Mytilus polymorpha</name>
    <dbReference type="NCBI Taxonomy" id="45954"/>
    <lineage>
        <taxon>Eukaryota</taxon>
        <taxon>Metazoa</taxon>
        <taxon>Spiralia</taxon>
        <taxon>Lophotrochozoa</taxon>
        <taxon>Mollusca</taxon>
        <taxon>Bivalvia</taxon>
        <taxon>Autobranchia</taxon>
        <taxon>Heteroconchia</taxon>
        <taxon>Euheterodonta</taxon>
        <taxon>Imparidentia</taxon>
        <taxon>Neoheterodontei</taxon>
        <taxon>Myida</taxon>
        <taxon>Dreissenoidea</taxon>
        <taxon>Dreissenidae</taxon>
        <taxon>Dreissena</taxon>
    </lineage>
</organism>
<reference evidence="1" key="2">
    <citation type="submission" date="2020-11" db="EMBL/GenBank/DDBJ databases">
        <authorList>
            <person name="McCartney M.A."/>
            <person name="Auch B."/>
            <person name="Kono T."/>
            <person name="Mallez S."/>
            <person name="Becker A."/>
            <person name="Gohl D.M."/>
            <person name="Silverstein K.A.T."/>
            <person name="Koren S."/>
            <person name="Bechman K.B."/>
            <person name="Herman A."/>
            <person name="Abrahante J.E."/>
            <person name="Garbe J."/>
        </authorList>
    </citation>
    <scope>NUCLEOTIDE SEQUENCE</scope>
    <source>
        <strain evidence="1">Duluth1</strain>
        <tissue evidence="1">Whole animal</tissue>
    </source>
</reference>
<dbReference type="Proteomes" id="UP000828390">
    <property type="component" value="Unassembled WGS sequence"/>
</dbReference>
<reference evidence="1" key="1">
    <citation type="journal article" date="2019" name="bioRxiv">
        <title>The Genome of the Zebra Mussel, Dreissena polymorpha: A Resource for Invasive Species Research.</title>
        <authorList>
            <person name="McCartney M.A."/>
            <person name="Auch B."/>
            <person name="Kono T."/>
            <person name="Mallez S."/>
            <person name="Zhang Y."/>
            <person name="Obille A."/>
            <person name="Becker A."/>
            <person name="Abrahante J.E."/>
            <person name="Garbe J."/>
            <person name="Badalamenti J.P."/>
            <person name="Herman A."/>
            <person name="Mangelson H."/>
            <person name="Liachko I."/>
            <person name="Sullivan S."/>
            <person name="Sone E.D."/>
            <person name="Koren S."/>
            <person name="Silverstein K.A.T."/>
            <person name="Beckman K.B."/>
            <person name="Gohl D.M."/>
        </authorList>
    </citation>
    <scope>NUCLEOTIDE SEQUENCE</scope>
    <source>
        <strain evidence="1">Duluth1</strain>
        <tissue evidence="1">Whole animal</tissue>
    </source>
</reference>
<evidence type="ECO:0000313" key="2">
    <source>
        <dbReference type="Proteomes" id="UP000828390"/>
    </source>
</evidence>
<dbReference type="EMBL" id="JAIWYP010000007">
    <property type="protein sequence ID" value="KAH3798067.1"/>
    <property type="molecule type" value="Genomic_DNA"/>
</dbReference>
<sequence length="72" mass="7769">MITLLATGKLGNTELKGRTPSLSYADGIKTRVAEALRSRFDLSNNSKSVVNGTRTLSLSTWPVAVKNNMRGC</sequence>
<dbReference type="AlphaFoldDB" id="A0A9D4J7J6"/>
<proteinExistence type="predicted"/>
<accession>A0A9D4J7J6</accession>